<dbReference type="InterPro" id="IPR013901">
    <property type="entry name" value="Anthrone_oxy"/>
</dbReference>
<evidence type="ECO:0000256" key="2">
    <source>
        <dbReference type="SAM" id="Phobius"/>
    </source>
</evidence>
<dbReference type="AlphaFoldDB" id="A0AAU2VV39"/>
<feature type="transmembrane region" description="Helical" evidence="2">
    <location>
        <begin position="163"/>
        <end position="183"/>
    </location>
</feature>
<evidence type="ECO:0000256" key="1">
    <source>
        <dbReference type="SAM" id="MobiDB-lite"/>
    </source>
</evidence>
<name>A0AAU2VV39_9ACTN</name>
<keyword evidence="2" id="KW-0472">Membrane</keyword>
<keyword evidence="2" id="KW-1133">Transmembrane helix</keyword>
<sequence>MASLFLALAVTTTGLYAGFLLTFLVVVMPGLAALPDDGFTAAMRRINEKVPGPGFLIVFLGVIVLPVLTLIAGTNDWEWPLVAAALACSVVSHVVTIVGNIPLNKALAEAEPVSGTVPAPTAVQVSVPAAPAGDGGKNGGMSGARDGGGDSAARTAFETRWNILHQVRTALSLAAFVLLIFAAN</sequence>
<proteinExistence type="predicted"/>
<reference evidence="3" key="1">
    <citation type="submission" date="2022-10" db="EMBL/GenBank/DDBJ databases">
        <title>The complete genomes of actinobacterial strains from the NBC collection.</title>
        <authorList>
            <person name="Joergensen T.S."/>
            <person name="Alvarez Arevalo M."/>
            <person name="Sterndorff E.B."/>
            <person name="Faurdal D."/>
            <person name="Vuksanovic O."/>
            <person name="Mourched A.-S."/>
            <person name="Charusanti P."/>
            <person name="Shaw S."/>
            <person name="Blin K."/>
            <person name="Weber T."/>
        </authorList>
    </citation>
    <scope>NUCLEOTIDE SEQUENCE</scope>
    <source>
        <strain evidence="3">NBC_00008</strain>
    </source>
</reference>
<feature type="region of interest" description="Disordered" evidence="1">
    <location>
        <begin position="127"/>
        <end position="151"/>
    </location>
</feature>
<organism evidence="3">
    <name type="scientific">Streptomyces sp. NBC_00008</name>
    <dbReference type="NCBI Taxonomy" id="2903610"/>
    <lineage>
        <taxon>Bacteria</taxon>
        <taxon>Bacillati</taxon>
        <taxon>Actinomycetota</taxon>
        <taxon>Actinomycetes</taxon>
        <taxon>Kitasatosporales</taxon>
        <taxon>Streptomycetaceae</taxon>
        <taxon>Streptomyces</taxon>
    </lineage>
</organism>
<feature type="transmembrane region" description="Helical" evidence="2">
    <location>
        <begin position="55"/>
        <end position="73"/>
    </location>
</feature>
<feature type="transmembrane region" description="Helical" evidence="2">
    <location>
        <begin position="79"/>
        <end position="98"/>
    </location>
</feature>
<accession>A0AAU2VV39</accession>
<evidence type="ECO:0000313" key="3">
    <source>
        <dbReference type="EMBL" id="WTW71422.1"/>
    </source>
</evidence>
<dbReference type="EMBL" id="CP108313">
    <property type="protein sequence ID" value="WTW71422.1"/>
    <property type="molecule type" value="Genomic_DNA"/>
</dbReference>
<keyword evidence="2" id="KW-0812">Transmembrane</keyword>
<feature type="compositionally biased region" description="Gly residues" evidence="1">
    <location>
        <begin position="133"/>
        <end position="150"/>
    </location>
</feature>
<protein>
    <submittedName>
        <fullName evidence="3">DUF1772 domain-containing protein</fullName>
    </submittedName>
</protein>
<feature type="transmembrane region" description="Helical" evidence="2">
    <location>
        <begin position="6"/>
        <end position="34"/>
    </location>
</feature>
<gene>
    <name evidence="3" type="ORF">OG398_25750</name>
</gene>
<dbReference type="Pfam" id="PF08592">
    <property type="entry name" value="Anthrone_oxy"/>
    <property type="match status" value="1"/>
</dbReference>